<dbReference type="SUPFAM" id="SSF51905">
    <property type="entry name" value="FAD/NAD(P)-binding domain"/>
    <property type="match status" value="1"/>
</dbReference>
<dbReference type="InterPro" id="IPR050631">
    <property type="entry name" value="PheA/TfdB_FAD_monoxygenase"/>
</dbReference>
<accession>G2PFV5</accession>
<dbReference type="HOGENOM" id="CLU_033626_0_0_11"/>
<dbReference type="Proteomes" id="UP000008703">
    <property type="component" value="Chromosome"/>
</dbReference>
<sequence length="422" mass="46878">MSVVISGGGPAGMMLGLLLARAGIEVTVLEKHGDFLRDFRGDTVHASTVRLMDELGLGRKFASLPQTKLSDMVVPTQDGGRMRLTAFAALPAPYNYIAMIPQWDLLNLLAQEARREPSFTLRMSTVATGLIREGGKVVGVRYRTQDGEEGEIRATLTVAADGRHSALRQDAGLVPQEFPVPFDTWWFRLPRYAAEQAQEPRQVAAFRAGEFALSLTRNDYFQIAYFTTKGSDARLRTEGIERFRARIADLMPQYADRVDQLPSMDDVHLLDVRLNRLPHWYADGLLMIGDAAHAMSPAGGMGINLAIQDAVAAATLLVEPLRRDRLTTAGLAKVQRRRWRPTVIMQRVQLMLHDGFFAPVLTGRRVGPPTSIVLATRYLPGFRQLPSRLVAFGPRPEHAPAFARRPMAEPASYLPLKKRFPS</sequence>
<gene>
    <name evidence="3" type="ORF">Strvi_5591</name>
</gene>
<dbReference type="GO" id="GO:0071949">
    <property type="term" value="F:FAD binding"/>
    <property type="evidence" value="ECO:0007669"/>
    <property type="project" value="InterPro"/>
</dbReference>
<evidence type="ECO:0000313" key="4">
    <source>
        <dbReference type="Proteomes" id="UP000008703"/>
    </source>
</evidence>
<dbReference type="KEGG" id="svl:Strvi_5591"/>
<dbReference type="Gene3D" id="3.50.50.60">
    <property type="entry name" value="FAD/NAD(P)-binding domain"/>
    <property type="match status" value="1"/>
</dbReference>
<dbReference type="eggNOG" id="COG0654">
    <property type="taxonomic scope" value="Bacteria"/>
</dbReference>
<keyword evidence="1" id="KW-0560">Oxidoreductase</keyword>
<dbReference type="PANTHER" id="PTHR43476">
    <property type="entry name" value="3-(3-HYDROXY-PHENYL)PROPIONATE/3-HYDROXYCINNAMIC ACID HYDROXYLASE"/>
    <property type="match status" value="1"/>
</dbReference>
<dbReference type="PRINTS" id="PR00420">
    <property type="entry name" value="RNGMNOXGNASE"/>
</dbReference>
<dbReference type="RefSeq" id="WP_014058596.1">
    <property type="nucleotide sequence ID" value="NC_015957.1"/>
</dbReference>
<dbReference type="GO" id="GO:0004497">
    <property type="term" value="F:monooxygenase activity"/>
    <property type="evidence" value="ECO:0007669"/>
    <property type="project" value="UniProtKB-KW"/>
</dbReference>
<keyword evidence="4" id="KW-1185">Reference proteome</keyword>
<proteinExistence type="predicted"/>
<dbReference type="NCBIfam" id="NF004833">
    <property type="entry name" value="PRK06185.1-1"/>
    <property type="match status" value="1"/>
</dbReference>
<evidence type="ECO:0000313" key="3">
    <source>
        <dbReference type="EMBL" id="AEM85110.1"/>
    </source>
</evidence>
<evidence type="ECO:0000256" key="1">
    <source>
        <dbReference type="ARBA" id="ARBA00023002"/>
    </source>
</evidence>
<protein>
    <submittedName>
        <fullName evidence="3">FAD-binding monooxygenase</fullName>
    </submittedName>
</protein>
<dbReference type="PANTHER" id="PTHR43476:SF5">
    <property type="entry name" value="FAD-DEPENDENT MONOOXYGENASE"/>
    <property type="match status" value="1"/>
</dbReference>
<evidence type="ECO:0000259" key="2">
    <source>
        <dbReference type="Pfam" id="PF01494"/>
    </source>
</evidence>
<feature type="domain" description="FAD-binding" evidence="2">
    <location>
        <begin position="2"/>
        <end position="323"/>
    </location>
</feature>
<dbReference type="AlphaFoldDB" id="G2PFV5"/>
<organism evidence="3 4">
    <name type="scientific">Streptomyces violaceusniger (strain Tu 4113)</name>
    <dbReference type="NCBI Taxonomy" id="653045"/>
    <lineage>
        <taxon>Bacteria</taxon>
        <taxon>Bacillati</taxon>
        <taxon>Actinomycetota</taxon>
        <taxon>Actinomycetes</taxon>
        <taxon>Kitasatosporales</taxon>
        <taxon>Streptomycetaceae</taxon>
        <taxon>Streptomyces</taxon>
        <taxon>Streptomyces violaceusniger group</taxon>
    </lineage>
</organism>
<dbReference type="EMBL" id="CP002994">
    <property type="protein sequence ID" value="AEM85110.1"/>
    <property type="molecule type" value="Genomic_DNA"/>
</dbReference>
<dbReference type="Pfam" id="PF01494">
    <property type="entry name" value="FAD_binding_3"/>
    <property type="match status" value="1"/>
</dbReference>
<keyword evidence="3" id="KW-0503">Monooxygenase</keyword>
<dbReference type="InterPro" id="IPR036188">
    <property type="entry name" value="FAD/NAD-bd_sf"/>
</dbReference>
<reference evidence="3" key="1">
    <citation type="submission" date="2011-08" db="EMBL/GenBank/DDBJ databases">
        <title>Complete sequence of chromosome of Streptomyces violaceusniger Tu 4113.</title>
        <authorList>
            <consortium name="US DOE Joint Genome Institute"/>
            <person name="Lucas S."/>
            <person name="Han J."/>
            <person name="Lapidus A."/>
            <person name="Cheng J.-F."/>
            <person name="Goodwin L."/>
            <person name="Pitluck S."/>
            <person name="Peters L."/>
            <person name="Ivanova N."/>
            <person name="Daligault H."/>
            <person name="Detter J.C."/>
            <person name="Han C."/>
            <person name="Tapia R."/>
            <person name="Land M."/>
            <person name="Hauser L."/>
            <person name="Kyrpides N."/>
            <person name="Ivanova N."/>
            <person name="Pagani I."/>
            <person name="Hagen A."/>
            <person name="Katz L."/>
            <person name="Fiedler H.-P."/>
            <person name="Keasling J."/>
            <person name="Fortman J."/>
            <person name="Woyke T."/>
        </authorList>
    </citation>
    <scope>NUCLEOTIDE SEQUENCE [LARGE SCALE GENOMIC DNA]</scope>
    <source>
        <strain evidence="3">Tu 4113</strain>
    </source>
</reference>
<name>G2PFV5_STRV4</name>
<dbReference type="InterPro" id="IPR002938">
    <property type="entry name" value="FAD-bd"/>
</dbReference>